<keyword evidence="1" id="KW-1133">Transmembrane helix</keyword>
<gene>
    <name evidence="3" type="ordered locus">Celgi_2623</name>
</gene>
<keyword evidence="1" id="KW-0472">Membrane</keyword>
<keyword evidence="4" id="KW-1185">Reference proteome</keyword>
<dbReference type="KEGG" id="cga:Celgi_2623"/>
<dbReference type="STRING" id="593907.Celgi_2623"/>
<evidence type="ECO:0000256" key="1">
    <source>
        <dbReference type="SAM" id="Phobius"/>
    </source>
</evidence>
<evidence type="ECO:0000259" key="2">
    <source>
        <dbReference type="Pfam" id="PF13400"/>
    </source>
</evidence>
<proteinExistence type="predicted"/>
<feature type="transmembrane region" description="Helical" evidence="1">
    <location>
        <begin position="27"/>
        <end position="47"/>
    </location>
</feature>
<evidence type="ECO:0000313" key="4">
    <source>
        <dbReference type="Proteomes" id="UP000000485"/>
    </source>
</evidence>
<dbReference type="eggNOG" id="ENOG5033B4F">
    <property type="taxonomic scope" value="Bacteria"/>
</dbReference>
<dbReference type="InterPro" id="IPR021202">
    <property type="entry name" value="Rv3654c-like"/>
</dbReference>
<keyword evidence="3" id="KW-0547">Nucleotide-binding</keyword>
<reference evidence="4" key="1">
    <citation type="submission" date="2011-04" db="EMBL/GenBank/DDBJ databases">
        <title>Complete sequence of Cellvibrio gilvus ATCC 13127.</title>
        <authorList>
            <person name="Lucas S."/>
            <person name="Han J."/>
            <person name="Lapidus A."/>
            <person name="Cheng J.-F."/>
            <person name="Goodwin L."/>
            <person name="Pitluck S."/>
            <person name="Peters L."/>
            <person name="Munk A."/>
            <person name="Detter J.C."/>
            <person name="Han C."/>
            <person name="Tapia R."/>
            <person name="Land M."/>
            <person name="Hauser L."/>
            <person name="Kyrpides N."/>
            <person name="Ivanova N."/>
            <person name="Ovchinnikova G."/>
            <person name="Pagani I."/>
            <person name="Mead D."/>
            <person name="Brumm P."/>
            <person name="Woyke T."/>
        </authorList>
    </citation>
    <scope>NUCLEOTIDE SEQUENCE [LARGE SCALE GENOMIC DNA]</scope>
    <source>
        <strain evidence="4">ATCC 13127 / NRRL B-14078</strain>
    </source>
</reference>
<evidence type="ECO:0000313" key="3">
    <source>
        <dbReference type="EMBL" id="AEI13122.1"/>
    </source>
</evidence>
<accession>F8A3C9</accession>
<organism evidence="3 4">
    <name type="scientific">Cellulomonas gilvus (strain ATCC 13127 / NRRL B-14078)</name>
    <name type="common">Cellvibrio gilvus</name>
    <dbReference type="NCBI Taxonomy" id="593907"/>
    <lineage>
        <taxon>Bacteria</taxon>
        <taxon>Bacillati</taxon>
        <taxon>Actinomycetota</taxon>
        <taxon>Actinomycetes</taxon>
        <taxon>Micrococcales</taxon>
        <taxon>Cellulomonadaceae</taxon>
        <taxon>Cellulomonas</taxon>
    </lineage>
</organism>
<dbReference type="AlphaFoldDB" id="F8A3C9"/>
<dbReference type="Proteomes" id="UP000000485">
    <property type="component" value="Chromosome"/>
</dbReference>
<dbReference type="Pfam" id="PF13400">
    <property type="entry name" value="Tad"/>
    <property type="match status" value="1"/>
</dbReference>
<dbReference type="HOGENOM" id="CLU_104210_3_1_11"/>
<dbReference type="EMBL" id="CP002665">
    <property type="protein sequence ID" value="AEI13122.1"/>
    <property type="molecule type" value="Genomic_DNA"/>
</dbReference>
<name>F8A3C9_CELGA</name>
<keyword evidence="3" id="KW-0378">Hydrolase</keyword>
<protein>
    <submittedName>
        <fullName evidence="3">Helicase/secretion neighbourhood TadE-like protein</fullName>
    </submittedName>
</protein>
<keyword evidence="3" id="KW-0067">ATP-binding</keyword>
<dbReference type="NCBIfam" id="TIGR03816">
    <property type="entry name" value="tadE_like_DECH"/>
    <property type="match status" value="1"/>
</dbReference>
<dbReference type="GO" id="GO:0004386">
    <property type="term" value="F:helicase activity"/>
    <property type="evidence" value="ECO:0007669"/>
    <property type="project" value="UniProtKB-KW"/>
</dbReference>
<keyword evidence="1" id="KW-0812">Transmembrane</keyword>
<sequence length="131" mass="12919">MTHPGQPWRTAGGRAGTRWDDRGAGTVLLLAVVLVALLAAAGVGAVATAHAARGRAQAAADLAALAGATTLRHTHDAEQACARADQAAQRNGAELRACDATGAGVVEVAVTVPHALGGGAVAHARAGPRRA</sequence>
<feature type="domain" description="Putative Flp pilus-assembly TadG-like N-terminal" evidence="2">
    <location>
        <begin position="23"/>
        <end position="69"/>
    </location>
</feature>
<keyword evidence="3" id="KW-0347">Helicase</keyword>
<dbReference type="RefSeq" id="WP_013884639.1">
    <property type="nucleotide sequence ID" value="NC_015671.1"/>
</dbReference>
<dbReference type="InterPro" id="IPR028087">
    <property type="entry name" value="Tad_N"/>
</dbReference>